<sequence length="381" mass="42230">MDKRKVAVIATGFTGQQHVEAVRRIPGNEVAALVDSNEEALKAKAAELGVGRIYTDYRQMIDEIHPDVVHNCTPNGLHYDINKYVMEKGIHIYCEKPLAITVEQGQELVAVAEKNHVAAGVNFNYRNNAIVQEMKERVNNGSVGRIFHVTGQYTQDWMMLDTDYNWRLTSDMGGNSRTVADIGSHWFDTAQYALGKKITAVRAELMTVHPFRKKPDRQVETFASVEEDGYELVPVTSEDAAFILVRFEDGTLGNLNLSQVSGGHLNDLRLEISGERCSMEWQQQSPDVLSIGTRENGVQIIRSSPAALSGDAVRYATLPGGHPVAWSDALRNGIREFYTSIERGTFSQTGQTYATFADGVQIMKLVNACMESAKNGGWVTL</sequence>
<dbReference type="Proteomes" id="UP001454086">
    <property type="component" value="Unassembled WGS sequence"/>
</dbReference>
<dbReference type="InterPro" id="IPR036291">
    <property type="entry name" value="NAD(P)-bd_dom_sf"/>
</dbReference>
<dbReference type="Gene3D" id="3.30.360.10">
    <property type="entry name" value="Dihydrodipicolinate Reductase, domain 2"/>
    <property type="match status" value="1"/>
</dbReference>
<dbReference type="Gene3D" id="3.40.50.720">
    <property type="entry name" value="NAD(P)-binding Rossmann-like Domain"/>
    <property type="match status" value="1"/>
</dbReference>
<dbReference type="InterPro" id="IPR050463">
    <property type="entry name" value="Gfo/Idh/MocA_oxidrdct_glycsds"/>
</dbReference>
<evidence type="ECO:0000256" key="1">
    <source>
        <dbReference type="ARBA" id="ARBA00023002"/>
    </source>
</evidence>
<dbReference type="PANTHER" id="PTHR43818">
    <property type="entry name" value="BCDNA.GH03377"/>
    <property type="match status" value="1"/>
</dbReference>
<reference evidence="4 5" key="1">
    <citation type="submission" date="2024-03" db="EMBL/GenBank/DDBJ databases">
        <title>Human intestinal bacterial collection.</title>
        <authorList>
            <person name="Pauvert C."/>
            <person name="Hitch T.C.A."/>
            <person name="Clavel T."/>
        </authorList>
    </citation>
    <scope>NUCLEOTIDE SEQUENCE [LARGE SCALE GENOMIC DNA]</scope>
    <source>
        <strain evidence="4 5">CLA-SR-H021</strain>
    </source>
</reference>
<dbReference type="EMBL" id="JBBMFM010000025">
    <property type="protein sequence ID" value="MEQ2425143.1"/>
    <property type="molecule type" value="Genomic_DNA"/>
</dbReference>
<evidence type="ECO:0000259" key="2">
    <source>
        <dbReference type="Pfam" id="PF01408"/>
    </source>
</evidence>
<evidence type="ECO:0000313" key="5">
    <source>
        <dbReference type="Proteomes" id="UP001454086"/>
    </source>
</evidence>
<evidence type="ECO:0000313" key="4">
    <source>
        <dbReference type="EMBL" id="MEQ2425143.1"/>
    </source>
</evidence>
<keyword evidence="1" id="KW-0560">Oxidoreductase</keyword>
<dbReference type="InterPro" id="IPR000683">
    <property type="entry name" value="Gfo/Idh/MocA-like_OxRdtase_N"/>
</dbReference>
<feature type="domain" description="GFO/IDH/MocA-like oxidoreductase" evidence="3">
    <location>
        <begin position="131"/>
        <end position="279"/>
    </location>
</feature>
<proteinExistence type="predicted"/>
<dbReference type="Pfam" id="PF22725">
    <property type="entry name" value="GFO_IDH_MocA_C3"/>
    <property type="match status" value="1"/>
</dbReference>
<feature type="domain" description="Gfo/Idh/MocA-like oxidoreductase N-terminal" evidence="2">
    <location>
        <begin position="5"/>
        <end position="123"/>
    </location>
</feature>
<dbReference type="PANTHER" id="PTHR43818:SF11">
    <property type="entry name" value="BCDNA.GH03377"/>
    <property type="match status" value="1"/>
</dbReference>
<comment type="caution">
    <text evidence="4">The sequence shown here is derived from an EMBL/GenBank/DDBJ whole genome shotgun (WGS) entry which is preliminary data.</text>
</comment>
<name>A0ABV1D418_9FIRM</name>
<dbReference type="Pfam" id="PF01408">
    <property type="entry name" value="GFO_IDH_MocA"/>
    <property type="match status" value="1"/>
</dbReference>
<gene>
    <name evidence="4" type="ORF">WMQ36_09180</name>
</gene>
<dbReference type="SUPFAM" id="SSF51735">
    <property type="entry name" value="NAD(P)-binding Rossmann-fold domains"/>
    <property type="match status" value="1"/>
</dbReference>
<keyword evidence="5" id="KW-1185">Reference proteome</keyword>
<dbReference type="SUPFAM" id="SSF55347">
    <property type="entry name" value="Glyceraldehyde-3-phosphate dehydrogenase-like, C-terminal domain"/>
    <property type="match status" value="1"/>
</dbReference>
<evidence type="ECO:0000259" key="3">
    <source>
        <dbReference type="Pfam" id="PF22725"/>
    </source>
</evidence>
<organism evidence="4 5">
    <name type="scientific">Enterocloster hominis</name>
    <name type="common">ex Hitch et al. 2024</name>
    <dbReference type="NCBI Taxonomy" id="1917870"/>
    <lineage>
        <taxon>Bacteria</taxon>
        <taxon>Bacillati</taxon>
        <taxon>Bacillota</taxon>
        <taxon>Clostridia</taxon>
        <taxon>Lachnospirales</taxon>
        <taxon>Lachnospiraceae</taxon>
        <taxon>Enterocloster</taxon>
    </lineage>
</organism>
<dbReference type="InterPro" id="IPR055170">
    <property type="entry name" value="GFO_IDH_MocA-like_dom"/>
</dbReference>
<dbReference type="RefSeq" id="WP_008719248.1">
    <property type="nucleotide sequence ID" value="NZ_JBBMFM010000025.1"/>
</dbReference>
<protein>
    <submittedName>
        <fullName evidence="4">Gfo/Idh/MocA family oxidoreductase</fullName>
    </submittedName>
</protein>
<accession>A0ABV1D418</accession>